<reference evidence="1" key="1">
    <citation type="journal article" date="2020" name="mSystems">
        <title>Genome- and Community-Level Interaction Insights into Carbon Utilization and Element Cycling Functions of Hydrothermarchaeota in Hydrothermal Sediment.</title>
        <authorList>
            <person name="Zhou Z."/>
            <person name="Liu Y."/>
            <person name="Xu W."/>
            <person name="Pan J."/>
            <person name="Luo Z.H."/>
            <person name="Li M."/>
        </authorList>
    </citation>
    <scope>NUCLEOTIDE SEQUENCE [LARGE SCALE GENOMIC DNA]</scope>
    <source>
        <strain evidence="1">SpSt-402</strain>
    </source>
</reference>
<sequence>MTYWIKLIYDRNTYIIDLERVGTFCYTPNGRISFAVMEGNTTIVINQQSDPTSYQAILDYIEKKTGLSIF</sequence>
<comment type="caution">
    <text evidence="1">The sequence shown here is derived from an EMBL/GenBank/DDBJ whole genome shotgun (WGS) entry which is preliminary data.</text>
</comment>
<protein>
    <submittedName>
        <fullName evidence="1">Uncharacterized protein</fullName>
    </submittedName>
</protein>
<name>A0A832H4U3_9CYAN</name>
<proteinExistence type="predicted"/>
<gene>
    <name evidence="1" type="ORF">ENR47_14360</name>
</gene>
<dbReference type="EMBL" id="DSRD01000889">
    <property type="protein sequence ID" value="HGW95441.1"/>
    <property type="molecule type" value="Genomic_DNA"/>
</dbReference>
<accession>A0A832H4U3</accession>
<dbReference type="AlphaFoldDB" id="A0A832H4U3"/>
<organism evidence="1">
    <name type="scientific">Oscillatoriales cyanobacterium SpSt-402</name>
    <dbReference type="NCBI Taxonomy" id="2282168"/>
    <lineage>
        <taxon>Bacteria</taxon>
        <taxon>Bacillati</taxon>
        <taxon>Cyanobacteriota</taxon>
        <taxon>Cyanophyceae</taxon>
        <taxon>Oscillatoriophycideae</taxon>
        <taxon>Oscillatoriales</taxon>
    </lineage>
</organism>
<evidence type="ECO:0000313" key="1">
    <source>
        <dbReference type="EMBL" id="HGW95441.1"/>
    </source>
</evidence>